<dbReference type="PROSITE" id="PS51450">
    <property type="entry name" value="LRR"/>
    <property type="match status" value="4"/>
</dbReference>
<organism evidence="3">
    <name type="scientific">Hexamita inflata</name>
    <dbReference type="NCBI Taxonomy" id="28002"/>
    <lineage>
        <taxon>Eukaryota</taxon>
        <taxon>Metamonada</taxon>
        <taxon>Diplomonadida</taxon>
        <taxon>Hexamitidae</taxon>
        <taxon>Hexamitinae</taxon>
        <taxon>Hexamita</taxon>
    </lineage>
</organism>
<dbReference type="EMBL" id="CATOUU010000202">
    <property type="protein sequence ID" value="CAI9920691.1"/>
    <property type="molecule type" value="Genomic_DNA"/>
</dbReference>
<dbReference type="EMBL" id="CAXDID020000202">
    <property type="protein sequence ID" value="CAL6054583.1"/>
    <property type="molecule type" value="Genomic_DNA"/>
</dbReference>
<dbReference type="InterPro" id="IPR050836">
    <property type="entry name" value="SDS22/Internalin_LRR"/>
</dbReference>
<reference evidence="3" key="1">
    <citation type="submission" date="2023-06" db="EMBL/GenBank/DDBJ databases">
        <authorList>
            <person name="Kurt Z."/>
        </authorList>
    </citation>
    <scope>NUCLEOTIDE SEQUENCE</scope>
</reference>
<proteinExistence type="predicted"/>
<evidence type="ECO:0000256" key="1">
    <source>
        <dbReference type="ARBA" id="ARBA00022614"/>
    </source>
</evidence>
<evidence type="ECO:0000313" key="4">
    <source>
        <dbReference type="EMBL" id="CAL6054583.1"/>
    </source>
</evidence>
<dbReference type="InterPro" id="IPR001611">
    <property type="entry name" value="Leu-rich_rpt"/>
</dbReference>
<keyword evidence="2" id="KW-0677">Repeat</keyword>
<dbReference type="AlphaFoldDB" id="A0AA86NK34"/>
<dbReference type="SMART" id="SM00369">
    <property type="entry name" value="LRR_TYP"/>
    <property type="match status" value="4"/>
</dbReference>
<dbReference type="Gene3D" id="3.80.10.10">
    <property type="entry name" value="Ribonuclease Inhibitor"/>
    <property type="match status" value="2"/>
</dbReference>
<dbReference type="InterPro" id="IPR003591">
    <property type="entry name" value="Leu-rich_rpt_typical-subtyp"/>
</dbReference>
<protein>
    <submittedName>
        <fullName evidence="3">Leucine Rich Repeat (LRR)-containing protein</fullName>
    </submittedName>
    <submittedName>
        <fullName evidence="4">Leucine_Rich Repeat (LRR)-containing protein</fullName>
    </submittedName>
</protein>
<accession>A0AA86NK34</accession>
<gene>
    <name evidence="4" type="ORF">HINF_LOCUS46137</name>
    <name evidence="3" type="ORF">HINF_LOCUS8336</name>
</gene>
<name>A0AA86NK34_9EUKA</name>
<keyword evidence="5" id="KW-1185">Reference proteome</keyword>
<keyword evidence="1" id="KW-0433">Leucine-rich repeat</keyword>
<evidence type="ECO:0000313" key="5">
    <source>
        <dbReference type="Proteomes" id="UP001642409"/>
    </source>
</evidence>
<sequence length="663" mass="76743">MNMQEVPPIDVQPNAISEPQQGYGDIKEFLKLYLIDGKLELQNDNFNTSDLSFLETVNVQKLAIKYSDQQYPQFTNKYVTELQVENSQIENFKYLQLKNLESLQINNCNQIQECQYFASIKKLELDDVNNIECLFQKQACTTIQELSITNCELTSLDRIQLENIQVLHLIHSYCGNLRKLNIQNIKMYQLLRELNIKCYDSFDTTPLEQLNNLRIVRFEECNKIIINFNSQSINELSIKECNISKIKQFQLQNLQTLGANNFNTKQTNIVLHHIQCQNLKQLDLSDNEEINETLLETLLLQNTQIQTLNLNFCLFRVITNQNQKEVKQQAKFTMVPRGQQKYYQISSLKLLTQLERLLLNNCHVNTIDVLSNHINLIELDLSSNDCTDLTPLKNLVNLIKLNLEQCGIDTDITPIQYLTKLMILNLSGLDIIQLGPLSTLINLKELNLSCNNFEDITALQYLTELTILDMSGCELSNVDVFKFLVNLKELFLNGNENIDITPLQYLTHLIKLQLESCGLKSVEALIPLQNLKELDLSSNQIVYLQPLELLKQLKALTIQGNQVIQLSSYFAKLYKSYEIQHLLADQNQPTAQEIQIANILRDVNSPVTQLNSINRRFHAFKKSILGRKSFINERMKEQETSMVQFTGKVVKLFFHLNNRENYQ</sequence>
<dbReference type="SMART" id="SM00365">
    <property type="entry name" value="LRR_SD22"/>
    <property type="match status" value="3"/>
</dbReference>
<dbReference type="InterPro" id="IPR032675">
    <property type="entry name" value="LRR_dom_sf"/>
</dbReference>
<comment type="caution">
    <text evidence="3">The sequence shown here is derived from an EMBL/GenBank/DDBJ whole genome shotgun (WGS) entry which is preliminary data.</text>
</comment>
<dbReference type="SUPFAM" id="SSF52047">
    <property type="entry name" value="RNI-like"/>
    <property type="match status" value="1"/>
</dbReference>
<dbReference type="PANTHER" id="PTHR46652">
    <property type="entry name" value="LEUCINE-RICH REPEAT AND IQ DOMAIN-CONTAINING PROTEIN 1-RELATED"/>
    <property type="match status" value="1"/>
</dbReference>
<dbReference type="SUPFAM" id="SSF52058">
    <property type="entry name" value="L domain-like"/>
    <property type="match status" value="1"/>
</dbReference>
<dbReference type="Proteomes" id="UP001642409">
    <property type="component" value="Unassembled WGS sequence"/>
</dbReference>
<evidence type="ECO:0000313" key="3">
    <source>
        <dbReference type="EMBL" id="CAI9920691.1"/>
    </source>
</evidence>
<dbReference type="PANTHER" id="PTHR46652:SF3">
    <property type="entry name" value="LEUCINE-RICH REPEAT-CONTAINING PROTEIN 9"/>
    <property type="match status" value="1"/>
</dbReference>
<evidence type="ECO:0000256" key="2">
    <source>
        <dbReference type="ARBA" id="ARBA00022737"/>
    </source>
</evidence>
<reference evidence="4 5" key="2">
    <citation type="submission" date="2024-07" db="EMBL/GenBank/DDBJ databases">
        <authorList>
            <person name="Akdeniz Z."/>
        </authorList>
    </citation>
    <scope>NUCLEOTIDE SEQUENCE [LARGE SCALE GENOMIC DNA]</scope>
</reference>